<comment type="function">
    <text evidence="4">Reversible hydration of carbon dioxide.</text>
</comment>
<dbReference type="PANTHER" id="PTHR18952">
    <property type="entry name" value="CARBONIC ANHYDRASE"/>
    <property type="match status" value="1"/>
</dbReference>
<dbReference type="AlphaFoldDB" id="A0AAU9XEB6"/>
<evidence type="ECO:0000259" key="5">
    <source>
        <dbReference type="PROSITE" id="PS51144"/>
    </source>
</evidence>
<dbReference type="PROSITE" id="PS51144">
    <property type="entry name" value="ALPHA_CA_2"/>
    <property type="match status" value="1"/>
</dbReference>
<dbReference type="GO" id="GO:0006730">
    <property type="term" value="P:one-carbon metabolic process"/>
    <property type="evidence" value="ECO:0007669"/>
    <property type="project" value="TreeGrafter"/>
</dbReference>
<gene>
    <name evidence="6" type="ORF">PMEA_00022397</name>
</gene>
<evidence type="ECO:0000313" key="6">
    <source>
        <dbReference type="EMBL" id="CAH3145177.1"/>
    </source>
</evidence>
<sequence length="277" mass="30340">LFVLSGPQWGYGKSRNLTLGPTDWYKIAPQCAGTAQSPIDLDCYSLKSNIWEENLAIDFDNEGGLVIGSFTNNGHSPTLAIEKSLGSATLSGGPVGDTVFQLEQFHFHFGCSSFQGSEHTVSGSSYPVEAHFVFYNTSYTDFARAADKADGLAVVGAFFELGSEPNGILSRLQSKFEIIVAEGRSVPVVETDKIFLKDLVPAFNNGSPYYTYQGSLTTPPCFESVRWILLSETAPFSPSQLIMFNRLQSSTGYGDGKMCNNFRPVQPRKGRDVFLIY</sequence>
<protein>
    <recommendedName>
        <fullName evidence="4">Carbonic anhydrase</fullName>
        <ecNumber evidence="4">4.2.1.1</ecNumber>
    </recommendedName>
</protein>
<dbReference type="PROSITE" id="PS00162">
    <property type="entry name" value="ALPHA_CA_1"/>
    <property type="match status" value="1"/>
</dbReference>
<evidence type="ECO:0000256" key="2">
    <source>
        <dbReference type="ARBA" id="ARBA00022723"/>
    </source>
</evidence>
<comment type="catalytic activity">
    <reaction evidence="4">
        <text>hydrogencarbonate + H(+) = CO2 + H2O</text>
        <dbReference type="Rhea" id="RHEA:10748"/>
        <dbReference type="ChEBI" id="CHEBI:15377"/>
        <dbReference type="ChEBI" id="CHEBI:15378"/>
        <dbReference type="ChEBI" id="CHEBI:16526"/>
        <dbReference type="ChEBI" id="CHEBI:17544"/>
        <dbReference type="EC" id="4.2.1.1"/>
    </reaction>
</comment>
<dbReference type="Gene3D" id="3.10.200.10">
    <property type="entry name" value="Alpha carbonic anhydrase"/>
    <property type="match status" value="1"/>
</dbReference>
<dbReference type="GO" id="GO:0004089">
    <property type="term" value="F:carbonate dehydratase activity"/>
    <property type="evidence" value="ECO:0007669"/>
    <property type="project" value="UniProtKB-UniRule"/>
</dbReference>
<reference evidence="6 7" key="1">
    <citation type="submission" date="2022-05" db="EMBL/GenBank/DDBJ databases">
        <authorList>
            <consortium name="Genoscope - CEA"/>
            <person name="William W."/>
        </authorList>
    </citation>
    <scope>NUCLEOTIDE SEQUENCE [LARGE SCALE GENOMIC DNA]</scope>
</reference>
<feature type="domain" description="Alpha-carbonic anhydrase" evidence="5">
    <location>
        <begin position="7"/>
        <end position="277"/>
    </location>
</feature>
<feature type="non-terminal residue" evidence="6">
    <location>
        <position position="1"/>
    </location>
</feature>
<keyword evidence="4" id="KW-0456">Lyase</keyword>
<dbReference type="InterPro" id="IPR023561">
    <property type="entry name" value="Carbonic_anhydrase_a-class"/>
</dbReference>
<dbReference type="Pfam" id="PF00194">
    <property type="entry name" value="Carb_anhydrase"/>
    <property type="match status" value="1"/>
</dbReference>
<dbReference type="InterPro" id="IPR036398">
    <property type="entry name" value="CA_dom_sf"/>
</dbReference>
<evidence type="ECO:0000256" key="1">
    <source>
        <dbReference type="ARBA" id="ARBA00010718"/>
    </source>
</evidence>
<dbReference type="GO" id="GO:0008270">
    <property type="term" value="F:zinc ion binding"/>
    <property type="evidence" value="ECO:0007669"/>
    <property type="project" value="UniProtKB-UniRule"/>
</dbReference>
<evidence type="ECO:0000313" key="7">
    <source>
        <dbReference type="Proteomes" id="UP001159428"/>
    </source>
</evidence>
<organism evidence="6 7">
    <name type="scientific">Pocillopora meandrina</name>
    <dbReference type="NCBI Taxonomy" id="46732"/>
    <lineage>
        <taxon>Eukaryota</taxon>
        <taxon>Metazoa</taxon>
        <taxon>Cnidaria</taxon>
        <taxon>Anthozoa</taxon>
        <taxon>Hexacorallia</taxon>
        <taxon>Scleractinia</taxon>
        <taxon>Astrocoeniina</taxon>
        <taxon>Pocilloporidae</taxon>
        <taxon>Pocillopora</taxon>
    </lineage>
</organism>
<dbReference type="PANTHER" id="PTHR18952:SF208">
    <property type="entry name" value="CARBONIC ANHYDRASE XA-RELATED"/>
    <property type="match status" value="1"/>
</dbReference>
<evidence type="ECO:0000256" key="3">
    <source>
        <dbReference type="ARBA" id="ARBA00022833"/>
    </source>
</evidence>
<proteinExistence type="inferred from homology"/>
<dbReference type="CDD" id="cd00326">
    <property type="entry name" value="alpha_CA"/>
    <property type="match status" value="1"/>
</dbReference>
<comment type="cofactor">
    <cofactor evidence="4">
        <name>Zn(2+)</name>
        <dbReference type="ChEBI" id="CHEBI:29105"/>
    </cofactor>
</comment>
<comment type="caution">
    <text evidence="6">The sequence shown here is derived from an EMBL/GenBank/DDBJ whole genome shotgun (WGS) entry which is preliminary data.</text>
</comment>
<keyword evidence="2 4" id="KW-0479">Metal-binding</keyword>
<dbReference type="EC" id="4.2.1.1" evidence="4"/>
<dbReference type="Proteomes" id="UP001159428">
    <property type="component" value="Unassembled WGS sequence"/>
</dbReference>
<dbReference type="EMBL" id="CALNXJ010000040">
    <property type="protein sequence ID" value="CAH3145177.1"/>
    <property type="molecule type" value="Genomic_DNA"/>
</dbReference>
<name>A0AAU9XEB6_9CNID</name>
<dbReference type="InterPro" id="IPR001148">
    <property type="entry name" value="CA_dom"/>
</dbReference>
<accession>A0AAU9XEB6</accession>
<dbReference type="SMART" id="SM01057">
    <property type="entry name" value="Carb_anhydrase"/>
    <property type="match status" value="1"/>
</dbReference>
<keyword evidence="3 4" id="KW-0862">Zinc</keyword>
<dbReference type="InterPro" id="IPR018338">
    <property type="entry name" value="Carbonic_anhydrase_a-class_CS"/>
</dbReference>
<keyword evidence="7" id="KW-1185">Reference proteome</keyword>
<evidence type="ECO:0000256" key="4">
    <source>
        <dbReference type="RuleBase" id="RU367011"/>
    </source>
</evidence>
<dbReference type="SUPFAM" id="SSF51069">
    <property type="entry name" value="Carbonic anhydrase"/>
    <property type="match status" value="1"/>
</dbReference>
<comment type="similarity">
    <text evidence="1 4">Belongs to the alpha-carbonic anhydrase family.</text>
</comment>